<comment type="function">
    <text evidence="1">Heme-dependent dioxygenase that catalyzes the oxidative cleavage of the L-tryptophan (L-Trp) pyrrole ring and converts L-tryptophan to N-formyl-L-kynurenine. Catalyzes the oxidative cleavage of the indole moiety.</text>
</comment>
<dbReference type="OrthoDB" id="447477at2759"/>
<reference evidence="3 4" key="1">
    <citation type="submission" date="2019-07" db="EMBL/GenBank/DDBJ databases">
        <title>Draft genome assembly of a fouling barnacle, Amphibalanus amphitrite (Darwin, 1854): The first reference genome for Thecostraca.</title>
        <authorList>
            <person name="Kim W."/>
        </authorList>
    </citation>
    <scope>NUCLEOTIDE SEQUENCE [LARGE SCALE GENOMIC DNA]</scope>
    <source>
        <strain evidence="3">SNU_AA5</strain>
        <tissue evidence="3">Soma without cirri and trophi</tissue>
    </source>
</reference>
<comment type="caution">
    <text evidence="1">Lacks conserved residue(s) required for the propagation of feature annotation.</text>
</comment>
<dbReference type="GO" id="GO:0020037">
    <property type="term" value="F:heme binding"/>
    <property type="evidence" value="ECO:0007669"/>
    <property type="project" value="UniProtKB-UniRule"/>
</dbReference>
<keyword evidence="1 3" id="KW-0223">Dioxygenase</keyword>
<dbReference type="EMBL" id="VIIS01001994">
    <property type="protein sequence ID" value="KAF0289898.1"/>
    <property type="molecule type" value="Genomic_DNA"/>
</dbReference>
<evidence type="ECO:0000256" key="2">
    <source>
        <dbReference type="SAM" id="MobiDB-lite"/>
    </source>
</evidence>
<dbReference type="Pfam" id="PF03301">
    <property type="entry name" value="Trp_dioxygenase"/>
    <property type="match status" value="1"/>
</dbReference>
<comment type="catalytic activity">
    <reaction evidence="1">
        <text>L-tryptophan + O2 = N-formyl-L-kynurenine</text>
        <dbReference type="Rhea" id="RHEA:24536"/>
        <dbReference type="ChEBI" id="CHEBI:15379"/>
        <dbReference type="ChEBI" id="CHEBI:57912"/>
        <dbReference type="ChEBI" id="CHEBI:58629"/>
        <dbReference type="EC" id="1.13.11.11"/>
    </reaction>
</comment>
<name>A0A6A4VHS4_AMPAM</name>
<keyword evidence="1" id="KW-0823">Tryptophan catabolism</keyword>
<dbReference type="UniPathway" id="UPA00333">
    <property type="reaction ID" value="UER00453"/>
</dbReference>
<dbReference type="InterPro" id="IPR037217">
    <property type="entry name" value="Trp/Indoleamine_2_3_dOase-like"/>
</dbReference>
<proteinExistence type="inferred from homology"/>
<comment type="pathway">
    <text evidence="1">Amino-acid degradation; L-tryptophan degradation via kynurenine pathway; L-kynurenine from L-tryptophan: step 1/2.</text>
</comment>
<comment type="cofactor">
    <cofactor evidence="1">
        <name>heme</name>
        <dbReference type="ChEBI" id="CHEBI:30413"/>
    </cofactor>
    <text evidence="1">Binds 1 heme group per subunit.</text>
</comment>
<dbReference type="GO" id="GO:0019441">
    <property type="term" value="P:L-tryptophan catabolic process to kynurenine"/>
    <property type="evidence" value="ECO:0007669"/>
    <property type="project" value="UniProtKB-UniRule"/>
</dbReference>
<sequence length="405" mass="45712">MACPMGNGVCKAGAAASNGTASGSTEKGENYWTYLHLDKILSAQVLKSGAAGEVVHDEHLFIIVHQAYELWFKQIIYEVDSVRQLFMTELLVGQIEILETMTPLDFLDFRDHLSTASGFQSLQFRLLENKLGLKKECRVKTKSDYAAPYGDHPELLAQIRDSEEQPSLAQLVERWLERTPGIGSRGFNFWERFQGAVKTMLSDERKAAEEMTDPVQQKEEVEMVSRRSALFDSIFDVKVHEALRARGERRWSHRAFQGALMVSFYRMEPRFNQPYQLINLLMDIDELLIKWRNNHVQIVQRMIGSQQLGTGGSTGYQYLRATVSDRYKVFLDLFNLSTFLIPRQYVPPLSRAMQFRLSHSISLGAGEAHELLYDSSHSEGEGEDSELAAETASAPGEVEGAAASS</sequence>
<dbReference type="PANTHER" id="PTHR10138:SF0">
    <property type="entry name" value="TRYPTOPHAN 2,3-DIOXYGENASE"/>
    <property type="match status" value="1"/>
</dbReference>
<dbReference type="Gene3D" id="1.10.287.3810">
    <property type="match status" value="1"/>
</dbReference>
<dbReference type="HAMAP" id="MF_01972">
    <property type="entry name" value="T23O"/>
    <property type="match status" value="1"/>
</dbReference>
<dbReference type="SUPFAM" id="SSF140959">
    <property type="entry name" value="Indolic compounds 2,3-dioxygenase-like"/>
    <property type="match status" value="1"/>
</dbReference>
<dbReference type="Gene3D" id="1.20.58.480">
    <property type="match status" value="1"/>
</dbReference>
<feature type="region of interest" description="Disordered" evidence="2">
    <location>
        <begin position="372"/>
        <end position="405"/>
    </location>
</feature>
<accession>A0A6A4VHS4</accession>
<keyword evidence="1" id="KW-0349">Heme</keyword>
<protein>
    <recommendedName>
        <fullName evidence="1">Tryptophan 2,3-dioxygenase</fullName>
        <shortName evidence="1">TDO</shortName>
        <ecNumber evidence="1">1.13.11.11</ecNumber>
    </recommendedName>
    <alternativeName>
        <fullName evidence="1">Tryptamin 2,3-dioxygenase</fullName>
    </alternativeName>
    <alternativeName>
        <fullName evidence="1">Tryptophan oxygenase</fullName>
        <shortName evidence="1">TO</shortName>
        <shortName evidence="1">TRPO</shortName>
    </alternativeName>
    <alternativeName>
        <fullName evidence="1">Tryptophan pyrrolase</fullName>
    </alternativeName>
    <alternativeName>
        <fullName evidence="1">Tryptophanase</fullName>
    </alternativeName>
</protein>
<dbReference type="GO" id="GO:0019442">
    <property type="term" value="P:L-tryptophan catabolic process to acetyl-CoA"/>
    <property type="evidence" value="ECO:0007669"/>
    <property type="project" value="TreeGrafter"/>
</dbReference>
<gene>
    <name evidence="3" type="ORF">FJT64_011902</name>
</gene>
<dbReference type="GO" id="GO:0046872">
    <property type="term" value="F:metal ion binding"/>
    <property type="evidence" value="ECO:0007669"/>
    <property type="project" value="UniProtKB-KW"/>
</dbReference>
<organism evidence="3 4">
    <name type="scientific">Amphibalanus amphitrite</name>
    <name type="common">Striped barnacle</name>
    <name type="synonym">Balanus amphitrite</name>
    <dbReference type="NCBI Taxonomy" id="1232801"/>
    <lineage>
        <taxon>Eukaryota</taxon>
        <taxon>Metazoa</taxon>
        <taxon>Ecdysozoa</taxon>
        <taxon>Arthropoda</taxon>
        <taxon>Crustacea</taxon>
        <taxon>Multicrustacea</taxon>
        <taxon>Cirripedia</taxon>
        <taxon>Thoracica</taxon>
        <taxon>Thoracicalcarea</taxon>
        <taxon>Balanomorpha</taxon>
        <taxon>Balanoidea</taxon>
        <taxon>Balanidae</taxon>
        <taxon>Amphibalaninae</taxon>
        <taxon>Amphibalanus</taxon>
    </lineage>
</organism>
<comment type="similarity">
    <text evidence="1">Belongs to the tryptophan 2,3-dioxygenase family.</text>
</comment>
<dbReference type="AlphaFoldDB" id="A0A6A4VHS4"/>
<comment type="caution">
    <text evidence="3">The sequence shown here is derived from an EMBL/GenBank/DDBJ whole genome shotgun (WGS) entry which is preliminary data.</text>
</comment>
<dbReference type="GO" id="GO:0004833">
    <property type="term" value="F:L-tryptophan 2,3-dioxygenase activity"/>
    <property type="evidence" value="ECO:0007669"/>
    <property type="project" value="UniProtKB-UniRule"/>
</dbReference>
<dbReference type="InterPro" id="IPR004981">
    <property type="entry name" value="Trp_2_3_dOase"/>
</dbReference>
<evidence type="ECO:0000313" key="4">
    <source>
        <dbReference type="Proteomes" id="UP000440578"/>
    </source>
</evidence>
<dbReference type="Proteomes" id="UP000440578">
    <property type="component" value="Unassembled WGS sequence"/>
</dbReference>
<dbReference type="PANTHER" id="PTHR10138">
    <property type="entry name" value="TRYPTOPHAN 2,3-DIOXYGENASE"/>
    <property type="match status" value="1"/>
</dbReference>
<keyword evidence="1" id="KW-0408">Iron</keyword>
<keyword evidence="1" id="KW-0560">Oxidoreductase</keyword>
<evidence type="ECO:0000313" key="3">
    <source>
        <dbReference type="EMBL" id="KAF0289898.1"/>
    </source>
</evidence>
<keyword evidence="1" id="KW-0479">Metal-binding</keyword>
<dbReference type="EC" id="1.13.11.11" evidence="1"/>
<comment type="subunit">
    <text evidence="1">Homotetramer. Dimer of dimers.</text>
</comment>
<keyword evidence="4" id="KW-1185">Reference proteome</keyword>
<evidence type="ECO:0000256" key="1">
    <source>
        <dbReference type="HAMAP-Rule" id="MF_03020"/>
    </source>
</evidence>